<gene>
    <name evidence="7" type="ORF">HHK36_003818</name>
</gene>
<reference evidence="7 8" key="1">
    <citation type="submission" date="2020-04" db="EMBL/GenBank/DDBJ databases">
        <title>Plant Genome Project.</title>
        <authorList>
            <person name="Zhang R.-G."/>
        </authorList>
    </citation>
    <scope>NUCLEOTIDE SEQUENCE [LARGE SCALE GENOMIC DNA]</scope>
    <source>
        <strain evidence="7">YNK0</strain>
        <tissue evidence="7">Leaf</tissue>
    </source>
</reference>
<keyword evidence="8" id="KW-1185">Reference proteome</keyword>
<dbReference type="Proteomes" id="UP000655225">
    <property type="component" value="Unassembled WGS sequence"/>
</dbReference>
<dbReference type="PROSITE" id="PS50948">
    <property type="entry name" value="PAN"/>
    <property type="match status" value="1"/>
</dbReference>
<dbReference type="PROSITE" id="PS50927">
    <property type="entry name" value="BULB_LECTIN"/>
    <property type="match status" value="1"/>
</dbReference>
<evidence type="ECO:0000256" key="1">
    <source>
        <dbReference type="ARBA" id="ARBA00022729"/>
    </source>
</evidence>
<dbReference type="AlphaFoldDB" id="A0A835DPN5"/>
<keyword evidence="3" id="KW-0812">Transmembrane</keyword>
<feature type="chain" id="PRO_5032314129" evidence="4">
    <location>
        <begin position="23"/>
        <end position="505"/>
    </location>
</feature>
<dbReference type="SUPFAM" id="SSF51110">
    <property type="entry name" value="alpha-D-mannose-specific plant lectins"/>
    <property type="match status" value="1"/>
</dbReference>
<dbReference type="SMART" id="SM00108">
    <property type="entry name" value="B_lectin"/>
    <property type="match status" value="1"/>
</dbReference>
<dbReference type="EMBL" id="JABCRI010000002">
    <property type="protein sequence ID" value="KAF8411271.1"/>
    <property type="molecule type" value="Genomic_DNA"/>
</dbReference>
<dbReference type="InterPro" id="IPR000858">
    <property type="entry name" value="S_locus_glycoprot_dom"/>
</dbReference>
<evidence type="ECO:0000259" key="5">
    <source>
        <dbReference type="PROSITE" id="PS50927"/>
    </source>
</evidence>
<dbReference type="SMART" id="SM00473">
    <property type="entry name" value="PAN_AP"/>
    <property type="match status" value="1"/>
</dbReference>
<feature type="transmembrane region" description="Helical" evidence="3">
    <location>
        <begin position="441"/>
        <end position="463"/>
    </location>
</feature>
<feature type="domain" description="Bulb-type lectin" evidence="5">
    <location>
        <begin position="23"/>
        <end position="149"/>
    </location>
</feature>
<dbReference type="InterPro" id="IPR036426">
    <property type="entry name" value="Bulb-type_lectin_dom_sf"/>
</dbReference>
<dbReference type="CDD" id="cd01098">
    <property type="entry name" value="PAN_AP_plant"/>
    <property type="match status" value="1"/>
</dbReference>
<dbReference type="OMA" id="DVMECEC"/>
<feature type="signal peptide" evidence="4">
    <location>
        <begin position="1"/>
        <end position="22"/>
    </location>
</feature>
<keyword evidence="2" id="KW-1015">Disulfide bond</keyword>
<dbReference type="Pfam" id="PF00954">
    <property type="entry name" value="S_locus_glycop"/>
    <property type="match status" value="1"/>
</dbReference>
<dbReference type="PANTHER" id="PTHR32444">
    <property type="entry name" value="BULB-TYPE LECTIN DOMAIN-CONTAINING PROTEIN"/>
    <property type="match status" value="1"/>
</dbReference>
<dbReference type="Pfam" id="PF08276">
    <property type="entry name" value="PAN_2"/>
    <property type="match status" value="1"/>
</dbReference>
<proteinExistence type="predicted"/>
<evidence type="ECO:0000256" key="4">
    <source>
        <dbReference type="SAM" id="SignalP"/>
    </source>
</evidence>
<evidence type="ECO:0000256" key="3">
    <source>
        <dbReference type="SAM" id="Phobius"/>
    </source>
</evidence>
<dbReference type="FunFam" id="2.90.10.10:FF:000005">
    <property type="entry name" value="G-type lectin S-receptor-like serine/threonine-protein kinase"/>
    <property type="match status" value="1"/>
</dbReference>
<organism evidence="7 8">
    <name type="scientific">Tetracentron sinense</name>
    <name type="common">Spur-leaf</name>
    <dbReference type="NCBI Taxonomy" id="13715"/>
    <lineage>
        <taxon>Eukaryota</taxon>
        <taxon>Viridiplantae</taxon>
        <taxon>Streptophyta</taxon>
        <taxon>Embryophyta</taxon>
        <taxon>Tracheophyta</taxon>
        <taxon>Spermatophyta</taxon>
        <taxon>Magnoliopsida</taxon>
        <taxon>Trochodendrales</taxon>
        <taxon>Trochodendraceae</taxon>
        <taxon>Tetracentron</taxon>
    </lineage>
</organism>
<dbReference type="CDD" id="cd00028">
    <property type="entry name" value="B_lectin"/>
    <property type="match status" value="1"/>
</dbReference>
<evidence type="ECO:0000259" key="6">
    <source>
        <dbReference type="PROSITE" id="PS50948"/>
    </source>
</evidence>
<evidence type="ECO:0000313" key="8">
    <source>
        <dbReference type="Proteomes" id="UP000655225"/>
    </source>
</evidence>
<sequence length="505" mass="56824">MDTEEWSMNAFIFFLLFQFCTSIDTIMPTKFITDGDILVSTGEKFALGFFSPGSSRDRYLGIWYNKISEQTPVWVANRETPLKNSNGGVVTINGDGNLVVFDRNQNSTVLWSTNVTNHHNDKDSIAKLLDSGNLVLIEAHSQRVLWQSFDYPADTFIPGMTLGQSKKMGMRWLLTSWKSRNDPARGNYWYALDPRGSPQFFVYKGLTPYWRSGPWIGKGLNGLPEMARPLVSNVSLVNHDGEVYITYSLFNDSILSRIILDETGSLHVLIWIKAINRWNSFGRAPRDRCDDYGHCGPYGRCTTNDVMECECLPGFEPKSLRDWNLRDWSAGCVRKRVQECGKGEGFLKLSREKVPDTLISLVDNSLNLKECKKKCLSNCSCKAYTNSDFNGGGIGCITWYGELMDIREFINGEQDLYVRVDSIEIANARKSKGFLGKKRNLAILVVAIVVGLFLLVSSGYCLLKKMIKKKGVTENQRNPDMSLFNLATSATSFGDSPGMGLLECR</sequence>
<dbReference type="PANTHER" id="PTHR32444:SF63">
    <property type="entry name" value="G-TYPE LECTIN S-RECEPTOR-LIKE SERINE_THREONINE-PROTEIN KINASE RKS1"/>
    <property type="match status" value="1"/>
</dbReference>
<dbReference type="GO" id="GO:0048544">
    <property type="term" value="P:recognition of pollen"/>
    <property type="evidence" value="ECO:0007669"/>
    <property type="project" value="InterPro"/>
</dbReference>
<dbReference type="InterPro" id="IPR001480">
    <property type="entry name" value="Bulb-type_lectin_dom"/>
</dbReference>
<accession>A0A835DPN5</accession>
<evidence type="ECO:0000313" key="7">
    <source>
        <dbReference type="EMBL" id="KAF8411271.1"/>
    </source>
</evidence>
<protein>
    <submittedName>
        <fullName evidence="7">Uncharacterized protein</fullName>
    </submittedName>
</protein>
<dbReference type="Gene3D" id="2.90.10.10">
    <property type="entry name" value="Bulb-type lectin domain"/>
    <property type="match status" value="1"/>
</dbReference>
<dbReference type="OrthoDB" id="1933550at2759"/>
<evidence type="ECO:0000256" key="2">
    <source>
        <dbReference type="ARBA" id="ARBA00023157"/>
    </source>
</evidence>
<keyword evidence="3" id="KW-0472">Membrane</keyword>
<keyword evidence="1 4" id="KW-0732">Signal</keyword>
<feature type="domain" description="Apple" evidence="6">
    <location>
        <begin position="340"/>
        <end position="421"/>
    </location>
</feature>
<comment type="caution">
    <text evidence="7">The sequence shown here is derived from an EMBL/GenBank/DDBJ whole genome shotgun (WGS) entry which is preliminary data.</text>
</comment>
<name>A0A835DPN5_TETSI</name>
<dbReference type="InterPro" id="IPR003609">
    <property type="entry name" value="Pan_app"/>
</dbReference>
<dbReference type="Pfam" id="PF01453">
    <property type="entry name" value="B_lectin"/>
    <property type="match status" value="1"/>
</dbReference>
<keyword evidence="3" id="KW-1133">Transmembrane helix</keyword>